<gene>
    <name evidence="1" type="ORF">C7B82_04460</name>
</gene>
<name>A0A2T1ELZ8_9CYAN</name>
<reference evidence="1 2" key="2">
    <citation type="submission" date="2018-03" db="EMBL/GenBank/DDBJ databases">
        <title>The ancient ancestry and fast evolution of plastids.</title>
        <authorList>
            <person name="Moore K.R."/>
            <person name="Magnabosco C."/>
            <person name="Momper L."/>
            <person name="Gold D.A."/>
            <person name="Bosak T."/>
            <person name="Fournier G.P."/>
        </authorList>
    </citation>
    <scope>NUCLEOTIDE SEQUENCE [LARGE SCALE GENOMIC DNA]</scope>
    <source>
        <strain evidence="1 2">ULC18</strain>
    </source>
</reference>
<reference evidence="2" key="1">
    <citation type="submission" date="2018-02" db="EMBL/GenBank/DDBJ databases">
        <authorList>
            <person name="Moore K."/>
            <person name="Momper L."/>
        </authorList>
    </citation>
    <scope>NUCLEOTIDE SEQUENCE [LARGE SCALE GENOMIC DNA]</scope>
    <source>
        <strain evidence="2">ULC18</strain>
    </source>
</reference>
<protein>
    <submittedName>
        <fullName evidence="1">Uncharacterized protein</fullName>
    </submittedName>
</protein>
<evidence type="ECO:0000313" key="2">
    <source>
        <dbReference type="Proteomes" id="UP000239576"/>
    </source>
</evidence>
<evidence type="ECO:0000313" key="1">
    <source>
        <dbReference type="EMBL" id="PSB33735.1"/>
    </source>
</evidence>
<accession>A0A2T1ELZ8</accession>
<proteinExistence type="predicted"/>
<keyword evidence="2" id="KW-1185">Reference proteome</keyword>
<comment type="caution">
    <text evidence="1">The sequence shown here is derived from an EMBL/GenBank/DDBJ whole genome shotgun (WGS) entry which is preliminary data.</text>
</comment>
<dbReference type="AlphaFoldDB" id="A0A2T1ELZ8"/>
<dbReference type="Proteomes" id="UP000239576">
    <property type="component" value="Unassembled WGS sequence"/>
</dbReference>
<dbReference type="EMBL" id="PVWK01000017">
    <property type="protein sequence ID" value="PSB33735.1"/>
    <property type="molecule type" value="Genomic_DNA"/>
</dbReference>
<organism evidence="1 2">
    <name type="scientific">Stenomitos frigidus ULC18</name>
    <dbReference type="NCBI Taxonomy" id="2107698"/>
    <lineage>
        <taxon>Bacteria</taxon>
        <taxon>Bacillati</taxon>
        <taxon>Cyanobacteriota</taxon>
        <taxon>Cyanophyceae</taxon>
        <taxon>Leptolyngbyales</taxon>
        <taxon>Leptolyngbyaceae</taxon>
        <taxon>Stenomitos</taxon>
    </lineage>
</organism>
<sequence>MPSLNDEQLNVIYDPYNILQNLSCCNFHQGATAVASGFEFDFESIAEGEEGIEFSDNPLLLGVHSETRTTAWNLGDFTSKVGAVF</sequence>